<comment type="subcellular location">
    <subcellularLocation>
        <location evidence="1">Membrane</location>
    </subcellularLocation>
</comment>
<dbReference type="SUPFAM" id="SSF48726">
    <property type="entry name" value="Immunoglobulin"/>
    <property type="match status" value="1"/>
</dbReference>
<protein>
    <recommendedName>
        <fullName evidence="11">Sema domain-containing protein</fullName>
    </recommendedName>
</protein>
<evidence type="ECO:0000313" key="9">
    <source>
        <dbReference type="EMBL" id="CDQ64720.1"/>
    </source>
</evidence>
<evidence type="ECO:0000256" key="4">
    <source>
        <dbReference type="ARBA" id="ARBA00023157"/>
    </source>
</evidence>
<dbReference type="InterPro" id="IPR036179">
    <property type="entry name" value="Ig-like_dom_sf"/>
</dbReference>
<evidence type="ECO:0000259" key="7">
    <source>
        <dbReference type="PROSITE" id="PS50835"/>
    </source>
</evidence>
<dbReference type="PROSITE" id="PS51004">
    <property type="entry name" value="SEMA"/>
    <property type="match status" value="1"/>
</dbReference>
<dbReference type="STRING" id="8022.A0A060WJM1"/>
<feature type="domain" description="Ig-like" evidence="7">
    <location>
        <begin position="561"/>
        <end position="653"/>
    </location>
</feature>
<dbReference type="InterPro" id="IPR036352">
    <property type="entry name" value="Semap_dom_sf"/>
</dbReference>
<dbReference type="GO" id="GO:0005886">
    <property type="term" value="C:plasma membrane"/>
    <property type="evidence" value="ECO:0007669"/>
    <property type="project" value="TreeGrafter"/>
</dbReference>
<dbReference type="InterPro" id="IPR027231">
    <property type="entry name" value="Semaphorin"/>
</dbReference>
<dbReference type="Pfam" id="PF01437">
    <property type="entry name" value="PSI"/>
    <property type="match status" value="1"/>
</dbReference>
<dbReference type="GO" id="GO:0045499">
    <property type="term" value="F:chemorepellent activity"/>
    <property type="evidence" value="ECO:0007669"/>
    <property type="project" value="TreeGrafter"/>
</dbReference>
<comment type="caution">
    <text evidence="6">Lacks conserved residue(s) required for the propagation of feature annotation.</text>
</comment>
<dbReference type="FunFam" id="2.60.40.10:FF:001170">
    <property type="entry name" value="Sema domain, immunoglobulin domain (Ig), short basic domain, secreted, (Semaphorin) 3F"/>
    <property type="match status" value="1"/>
</dbReference>
<dbReference type="InterPro" id="IPR013783">
    <property type="entry name" value="Ig-like_fold"/>
</dbReference>
<dbReference type="Gene3D" id="3.30.1680.10">
    <property type="entry name" value="ligand-binding face of the semaphorins, domain 2"/>
    <property type="match status" value="1"/>
</dbReference>
<dbReference type="PaxDb" id="8022-A0A060WJM1"/>
<feature type="domain" description="Sema" evidence="8">
    <location>
        <begin position="61"/>
        <end position="504"/>
    </location>
</feature>
<evidence type="ECO:0000313" key="10">
    <source>
        <dbReference type="Proteomes" id="UP000193380"/>
    </source>
</evidence>
<dbReference type="EMBL" id="FR904481">
    <property type="protein sequence ID" value="CDQ64720.1"/>
    <property type="molecule type" value="Genomic_DNA"/>
</dbReference>
<keyword evidence="3" id="KW-0472">Membrane</keyword>
<keyword evidence="4" id="KW-1015">Disulfide bond</keyword>
<dbReference type="SUPFAM" id="SSF103575">
    <property type="entry name" value="Plexin repeat"/>
    <property type="match status" value="1"/>
</dbReference>
<dbReference type="Pfam" id="PF01403">
    <property type="entry name" value="Sema"/>
    <property type="match status" value="1"/>
</dbReference>
<dbReference type="InterPro" id="IPR001627">
    <property type="entry name" value="Semap_dom"/>
</dbReference>
<organism evidence="9 10">
    <name type="scientific">Oncorhynchus mykiss</name>
    <name type="common">Rainbow trout</name>
    <name type="synonym">Salmo gairdneri</name>
    <dbReference type="NCBI Taxonomy" id="8022"/>
    <lineage>
        <taxon>Eukaryota</taxon>
        <taxon>Metazoa</taxon>
        <taxon>Chordata</taxon>
        <taxon>Craniata</taxon>
        <taxon>Vertebrata</taxon>
        <taxon>Euteleostomi</taxon>
        <taxon>Actinopterygii</taxon>
        <taxon>Neopterygii</taxon>
        <taxon>Teleostei</taxon>
        <taxon>Protacanthopterygii</taxon>
        <taxon>Salmoniformes</taxon>
        <taxon>Salmonidae</taxon>
        <taxon>Salmoninae</taxon>
        <taxon>Oncorhynchus</taxon>
    </lineage>
</organism>
<sequence length="683" mass="76620">MALLCCVVQNSKLDGRPDCIYTDPTPVLYAKSTRLPFQVIHCGETQKSMCPLALFAVFLGQLIFSVKASTITHKPRVTLTDKDVSFLRIHLSGNNSRIELLQGPRDNIVYATDHINLFQTNFNSSKPSRMLSPVFREECRSNDFTSPDCHYNITVLHKTNDPNQLFLCGTNGQQHTLCCYMNPSDDPFICTRSKAIQNIQQHINETEPSLLIGSSGVEEFYTTHSGTEGSVGINRFGKNRLWTDNSGTEQRYVSLVASGQREDRLQDRLYAFYIEKNRHPRLDSDLWVPRVAQVCMADRGGPKGYLQFRWTSKLSARLFCGYQDSRLSFTQLVDVNTVLEERWQDTRVYALFRNGWGMSAVCVYTVEDIDRIFKTSNFKGHTGSVPIPRPGKCVEDSTKLPMEVLKMVDKVSEMEERVTSRPLLVTHQYYHHIRVDKVQGKGNVLFLSLGNGGIHKVLERDGHAFIIAELRPFNYRAHILSMMLHSSTGKLYVGSSRELVQIDLGSCEQYGAQCEDCVLARDPYCGWDGHHCTTATNKTIQDVENGNHQVCSNISRGVTASKVYVLRSSGGAADGIRVSQSSKYFLHCPTLSSHAEYSWRHHGNTTATPCISTGSEHQCLLLIESMGPEQQGTYSCVSEERGYHRTLVQYQLQLDSGASGLASHRLPCLGLGLVLTLVLTLLC</sequence>
<dbReference type="GO" id="GO:0030335">
    <property type="term" value="P:positive regulation of cell migration"/>
    <property type="evidence" value="ECO:0007669"/>
    <property type="project" value="TreeGrafter"/>
</dbReference>
<dbReference type="PANTHER" id="PTHR11036">
    <property type="entry name" value="SEMAPHORIN"/>
    <property type="match status" value="1"/>
</dbReference>
<dbReference type="GO" id="GO:0043931">
    <property type="term" value="P:ossification involved in bone maturation"/>
    <property type="evidence" value="ECO:0007669"/>
    <property type="project" value="TreeGrafter"/>
</dbReference>
<dbReference type="GO" id="GO:0005615">
    <property type="term" value="C:extracellular space"/>
    <property type="evidence" value="ECO:0007669"/>
    <property type="project" value="TreeGrafter"/>
</dbReference>
<evidence type="ECO:0000256" key="6">
    <source>
        <dbReference type="PROSITE-ProRule" id="PRU00352"/>
    </source>
</evidence>
<dbReference type="GO" id="GO:0030215">
    <property type="term" value="F:semaphorin receptor binding"/>
    <property type="evidence" value="ECO:0007669"/>
    <property type="project" value="InterPro"/>
</dbReference>
<dbReference type="GO" id="GO:0007411">
    <property type="term" value="P:axon guidance"/>
    <property type="evidence" value="ECO:0007669"/>
    <property type="project" value="TreeGrafter"/>
</dbReference>
<dbReference type="InterPro" id="IPR007110">
    <property type="entry name" value="Ig-like_dom"/>
</dbReference>
<evidence type="ECO:0000256" key="5">
    <source>
        <dbReference type="ARBA" id="ARBA00023180"/>
    </source>
</evidence>
<keyword evidence="5" id="KW-0325">Glycoprotein</keyword>
<dbReference type="InterPro" id="IPR002165">
    <property type="entry name" value="Plexin_repeat"/>
</dbReference>
<gene>
    <name evidence="9" type="ORF">GSONMT00071845001</name>
</gene>
<evidence type="ECO:0000259" key="8">
    <source>
        <dbReference type="PROSITE" id="PS51004"/>
    </source>
</evidence>
<evidence type="ECO:0000256" key="3">
    <source>
        <dbReference type="ARBA" id="ARBA00023136"/>
    </source>
</evidence>
<dbReference type="Gene3D" id="2.60.40.10">
    <property type="entry name" value="Immunoglobulins"/>
    <property type="match status" value="1"/>
</dbReference>
<dbReference type="SMART" id="SM00630">
    <property type="entry name" value="Sema"/>
    <property type="match status" value="1"/>
</dbReference>
<dbReference type="SMART" id="SM00423">
    <property type="entry name" value="PSI"/>
    <property type="match status" value="1"/>
</dbReference>
<evidence type="ECO:0000256" key="2">
    <source>
        <dbReference type="ARBA" id="ARBA00009492"/>
    </source>
</evidence>
<evidence type="ECO:0008006" key="11">
    <source>
        <dbReference type="Google" id="ProtNLM"/>
    </source>
</evidence>
<proteinExistence type="inferred from homology"/>
<dbReference type="PANTHER" id="PTHR11036:SF144">
    <property type="entry name" value="SEMAPHORIN-7A-LIKE"/>
    <property type="match status" value="1"/>
</dbReference>
<reference evidence="9" key="1">
    <citation type="journal article" date="2014" name="Nat. Commun.">
        <title>The rainbow trout genome provides novel insights into evolution after whole-genome duplication in vertebrates.</title>
        <authorList>
            <person name="Berthelot C."/>
            <person name="Brunet F."/>
            <person name="Chalopin D."/>
            <person name="Juanchich A."/>
            <person name="Bernard M."/>
            <person name="Noel B."/>
            <person name="Bento P."/>
            <person name="Da Silva C."/>
            <person name="Labadie K."/>
            <person name="Alberti A."/>
            <person name="Aury J.M."/>
            <person name="Louis A."/>
            <person name="Dehais P."/>
            <person name="Bardou P."/>
            <person name="Montfort J."/>
            <person name="Klopp C."/>
            <person name="Cabau C."/>
            <person name="Gaspin C."/>
            <person name="Thorgaard G.H."/>
            <person name="Boussaha M."/>
            <person name="Quillet E."/>
            <person name="Guyomard R."/>
            <person name="Galiana D."/>
            <person name="Bobe J."/>
            <person name="Volff J.N."/>
            <person name="Genet C."/>
            <person name="Wincker P."/>
            <person name="Jaillon O."/>
            <person name="Roest Crollius H."/>
            <person name="Guiguen Y."/>
        </authorList>
    </citation>
    <scope>NUCLEOTIDE SEQUENCE [LARGE SCALE GENOMIC DNA]</scope>
</reference>
<dbReference type="GO" id="GO:0000122">
    <property type="term" value="P:negative regulation of transcription by RNA polymerase II"/>
    <property type="evidence" value="ECO:0007669"/>
    <property type="project" value="TreeGrafter"/>
</dbReference>
<dbReference type="InterPro" id="IPR016201">
    <property type="entry name" value="PSI"/>
</dbReference>
<dbReference type="InterPro" id="IPR015943">
    <property type="entry name" value="WD40/YVTN_repeat-like_dom_sf"/>
</dbReference>
<dbReference type="Gene3D" id="2.130.10.10">
    <property type="entry name" value="YVTN repeat-like/Quinoprotein amine dehydrogenase"/>
    <property type="match status" value="1"/>
</dbReference>
<reference evidence="9" key="2">
    <citation type="submission" date="2014-03" db="EMBL/GenBank/DDBJ databases">
        <authorList>
            <person name="Genoscope - CEA"/>
        </authorList>
    </citation>
    <scope>NUCLEOTIDE SEQUENCE</scope>
</reference>
<dbReference type="PROSITE" id="PS50835">
    <property type="entry name" value="IG_LIKE"/>
    <property type="match status" value="1"/>
</dbReference>
<name>A0A060WJM1_ONCMY</name>
<evidence type="ECO:0000256" key="1">
    <source>
        <dbReference type="ARBA" id="ARBA00004370"/>
    </source>
</evidence>
<dbReference type="GO" id="GO:0001755">
    <property type="term" value="P:neural crest cell migration"/>
    <property type="evidence" value="ECO:0007669"/>
    <property type="project" value="TreeGrafter"/>
</dbReference>
<dbReference type="SUPFAM" id="SSF101912">
    <property type="entry name" value="Sema domain"/>
    <property type="match status" value="1"/>
</dbReference>
<dbReference type="Proteomes" id="UP000193380">
    <property type="component" value="Unassembled WGS sequence"/>
</dbReference>
<dbReference type="GO" id="GO:0071526">
    <property type="term" value="P:semaphorin-plexin signaling pathway"/>
    <property type="evidence" value="ECO:0007669"/>
    <property type="project" value="TreeGrafter"/>
</dbReference>
<comment type="similarity">
    <text evidence="2">Belongs to the semaphorin family.</text>
</comment>
<accession>A0A060WJM1</accession>
<dbReference type="AlphaFoldDB" id="A0A060WJM1"/>